<reference evidence="1 2" key="1">
    <citation type="submission" date="2015-01" db="EMBL/GenBank/DDBJ databases">
        <title>Evolution of Trichinella species and genotypes.</title>
        <authorList>
            <person name="Korhonen P.K."/>
            <person name="Edoardo P."/>
            <person name="Giuseppe L.R."/>
            <person name="Gasser R.B."/>
        </authorList>
    </citation>
    <scope>NUCLEOTIDE SEQUENCE [LARGE SCALE GENOMIC DNA]</scope>
    <source>
        <strain evidence="1">ISS417</strain>
    </source>
</reference>
<keyword evidence="2" id="KW-1185">Reference proteome</keyword>
<proteinExistence type="predicted"/>
<accession>A0A0V0TXV4</accession>
<dbReference type="OrthoDB" id="10372920at2759"/>
<evidence type="ECO:0000313" key="2">
    <source>
        <dbReference type="Proteomes" id="UP000055048"/>
    </source>
</evidence>
<evidence type="ECO:0000313" key="1">
    <source>
        <dbReference type="EMBL" id="KRX43235.1"/>
    </source>
</evidence>
<comment type="caution">
    <text evidence="1">The sequence shown here is derived from an EMBL/GenBank/DDBJ whole genome shotgun (WGS) entry which is preliminary data.</text>
</comment>
<dbReference type="Proteomes" id="UP000055048">
    <property type="component" value="Unassembled WGS sequence"/>
</dbReference>
<organism evidence="1 2">
    <name type="scientific">Trichinella murrelli</name>
    <dbReference type="NCBI Taxonomy" id="144512"/>
    <lineage>
        <taxon>Eukaryota</taxon>
        <taxon>Metazoa</taxon>
        <taxon>Ecdysozoa</taxon>
        <taxon>Nematoda</taxon>
        <taxon>Enoplea</taxon>
        <taxon>Dorylaimia</taxon>
        <taxon>Trichinellida</taxon>
        <taxon>Trichinellidae</taxon>
        <taxon>Trichinella</taxon>
    </lineage>
</organism>
<protein>
    <submittedName>
        <fullName evidence="1">Uncharacterized protein</fullName>
    </submittedName>
</protein>
<dbReference type="EMBL" id="JYDJ01000124">
    <property type="protein sequence ID" value="KRX43235.1"/>
    <property type="molecule type" value="Genomic_DNA"/>
</dbReference>
<sequence>MNTSYISCNKKYIHRFSFSFFALNKQHQFLTNDLNIAFLKKYNIRLDFKQEFSMVIKFYFNNQRCIEAVIICEVFSEG</sequence>
<name>A0A0V0TXV4_9BILA</name>
<dbReference type="AlphaFoldDB" id="A0A0V0TXV4"/>
<gene>
    <name evidence="1" type="ORF">T05_5046</name>
</gene>